<dbReference type="Proteomes" id="UP001642484">
    <property type="component" value="Unassembled WGS sequence"/>
</dbReference>
<dbReference type="InterPro" id="IPR011990">
    <property type="entry name" value="TPR-like_helical_dom_sf"/>
</dbReference>
<keyword evidence="3" id="KW-0539">Nucleus</keyword>
<dbReference type="Gene3D" id="1.25.40.10">
    <property type="entry name" value="Tetratricopeptide repeat domain"/>
    <property type="match status" value="1"/>
</dbReference>
<protein>
    <recommendedName>
        <fullName evidence="4">Suppressor of forked domain-containing protein</fullName>
    </recommendedName>
</protein>
<dbReference type="PANTHER" id="PTHR19980:SF0">
    <property type="entry name" value="CLEAVAGE STIMULATION FACTOR SUBUNIT 3"/>
    <property type="match status" value="1"/>
</dbReference>
<proteinExistence type="predicted"/>
<dbReference type="Pfam" id="PF05843">
    <property type="entry name" value="Suf"/>
    <property type="match status" value="1"/>
</dbReference>
<dbReference type="PANTHER" id="PTHR19980">
    <property type="entry name" value="RNA CLEAVAGE STIMULATION FACTOR"/>
    <property type="match status" value="1"/>
</dbReference>
<dbReference type="InterPro" id="IPR045243">
    <property type="entry name" value="Rna14-like"/>
</dbReference>
<comment type="subcellular location">
    <subcellularLocation>
        <location evidence="1">Nucleus</location>
    </subcellularLocation>
</comment>
<dbReference type="Pfam" id="PF23240">
    <property type="entry name" value="HAT_PRP39_N"/>
    <property type="match status" value="1"/>
</dbReference>
<dbReference type="InterPro" id="IPR008847">
    <property type="entry name" value="Suf"/>
</dbReference>
<name>A0ABP0J5W8_9DINO</name>
<evidence type="ECO:0000256" key="2">
    <source>
        <dbReference type="ARBA" id="ARBA00022737"/>
    </source>
</evidence>
<reference evidence="5 6" key="1">
    <citation type="submission" date="2024-02" db="EMBL/GenBank/DDBJ databases">
        <authorList>
            <person name="Chen Y."/>
            <person name="Shah S."/>
            <person name="Dougan E. K."/>
            <person name="Thang M."/>
            <person name="Chan C."/>
        </authorList>
    </citation>
    <scope>NUCLEOTIDE SEQUENCE [LARGE SCALE GENOMIC DNA]</scope>
</reference>
<dbReference type="EMBL" id="CAXAMN010004503">
    <property type="protein sequence ID" value="CAK9009725.1"/>
    <property type="molecule type" value="Genomic_DNA"/>
</dbReference>
<keyword evidence="2" id="KW-0677">Repeat</keyword>
<evidence type="ECO:0000313" key="6">
    <source>
        <dbReference type="Proteomes" id="UP001642484"/>
    </source>
</evidence>
<evidence type="ECO:0000313" key="5">
    <source>
        <dbReference type="EMBL" id="CAK9009725.1"/>
    </source>
</evidence>
<gene>
    <name evidence="5" type="ORF">CCMP2556_LOCUS9786</name>
</gene>
<evidence type="ECO:0000256" key="1">
    <source>
        <dbReference type="ARBA" id="ARBA00004123"/>
    </source>
</evidence>
<evidence type="ECO:0000256" key="3">
    <source>
        <dbReference type="ARBA" id="ARBA00023242"/>
    </source>
</evidence>
<evidence type="ECO:0000259" key="4">
    <source>
        <dbReference type="Pfam" id="PF05843"/>
    </source>
</evidence>
<dbReference type="SUPFAM" id="SSF48452">
    <property type="entry name" value="TPR-like"/>
    <property type="match status" value="1"/>
</dbReference>
<comment type="caution">
    <text evidence="5">The sequence shown here is derived from an EMBL/GenBank/DDBJ whole genome shotgun (WGS) entry which is preliminary data.</text>
</comment>
<organism evidence="5 6">
    <name type="scientific">Durusdinium trenchii</name>
    <dbReference type="NCBI Taxonomy" id="1381693"/>
    <lineage>
        <taxon>Eukaryota</taxon>
        <taxon>Sar</taxon>
        <taxon>Alveolata</taxon>
        <taxon>Dinophyceae</taxon>
        <taxon>Suessiales</taxon>
        <taxon>Symbiodiniaceae</taxon>
        <taxon>Durusdinium</taxon>
    </lineage>
</organism>
<keyword evidence="6" id="KW-1185">Reference proteome</keyword>
<accession>A0ABP0J5W8</accession>
<feature type="domain" description="Suppressor of forked" evidence="4">
    <location>
        <begin position="188"/>
        <end position="533"/>
    </location>
</feature>
<sequence>MPSGAKCRTRDAQLLNRYSLGVTDAGASDGNCQDSAMALGVYSRCLQQVSEPKAAQHTEAMAATGIISPNMDLWLSYLNFSKRHQTLEEVLRSYGRAIDLLGSDWRAAPVWSDYLALLKHAYNLKQKKENPDAELQGKLLAEDPNPIDTAKRMLKKELKQKQEESGRASADISDAEFLRVSEVLKIDTDFVRKVFQRCAGASHSTMDKLWVGYEQFEKSQGNPAMAAKYMSEHLPRYVKGKAAYKELSQLGANMDFYAVAVPLTPKTELEQRKTFDQWRAILRFERTNPLQLDTEELTARVALVYQQASLACGFFPDLWYDFSAWLDLGKKQEEATEVLRKAVQRFLPKDLTLRLLLAQRYELGESPLPGSQLEAADDAYRKLMDDMPRPCPLALINFLGYVRRQRGANDFRDTFLEATESSPHCTWEVYVFAAMTEYHVYGAVEAAAGVFRLGLERYGDREPSLLAAYVNFLIGCNDLRSARAELTQGVLDKLQQAVRDKLANREESRAMRESLAFLWQKWARLENYFGDAEADQVVADAEAENQRLGAAPAVGFSSQVARKMLAFKPALDVVSSRKRQVEGIPTERRGAQLPVMIPKCLQDLLAVLPSRPMKGAKPDVDYLLTVLQTVSIPPVPVKELDTFRYDSLRLLKSEEDLGRPIA</sequence>